<evidence type="ECO:0000313" key="1">
    <source>
        <dbReference type="EMBL" id="TXG39587.1"/>
    </source>
</evidence>
<sequence length="199" mass="23632">MKNNLTKTQESILVLCTLQALLDEYLKCLTKEEKKPDSVLFSIISSQIIITSCSYLDEWEYFGKLIKEEQEPRIITLRKITKPVIDRINEWKDMRQFRNNMLAHNHRIKKENNSLAIFNTSRKLNCPYSFYDYKLLIGCIFITKNVLLRMFQNEYNRAIPSIKNIEDILPINEIKDEKTYRNEFDNLTQDVQTLIDALI</sequence>
<keyword evidence="2" id="KW-1185">Reference proteome</keyword>
<dbReference type="AlphaFoldDB" id="A0A5C7GNC1"/>
<proteinExistence type="predicted"/>
<gene>
    <name evidence="1" type="ORF">FUA22_06890</name>
</gene>
<name>A0A5C7GNC1_9FLAO</name>
<dbReference type="Gene3D" id="1.20.120.1060">
    <property type="match status" value="1"/>
</dbReference>
<dbReference type="OrthoDB" id="1427821at2"/>
<accession>A0A5C7GNC1</accession>
<organism evidence="1 2">
    <name type="scientific">Seonamhaeicola maritimus</name>
    <dbReference type="NCBI Taxonomy" id="2591822"/>
    <lineage>
        <taxon>Bacteria</taxon>
        <taxon>Pseudomonadati</taxon>
        <taxon>Bacteroidota</taxon>
        <taxon>Flavobacteriia</taxon>
        <taxon>Flavobacteriales</taxon>
        <taxon>Flavobacteriaceae</taxon>
    </lineage>
</organism>
<dbReference type="EMBL" id="VRKQ01000008">
    <property type="protein sequence ID" value="TXG39587.1"/>
    <property type="molecule type" value="Genomic_DNA"/>
</dbReference>
<evidence type="ECO:0008006" key="3">
    <source>
        <dbReference type="Google" id="ProtNLM"/>
    </source>
</evidence>
<dbReference type="Proteomes" id="UP000321080">
    <property type="component" value="Unassembled WGS sequence"/>
</dbReference>
<comment type="caution">
    <text evidence="1">The sequence shown here is derived from an EMBL/GenBank/DDBJ whole genome shotgun (WGS) entry which is preliminary data.</text>
</comment>
<protein>
    <recommendedName>
        <fullName evidence="3">HEPN AbiU2-like domain-containing protein</fullName>
    </recommendedName>
</protein>
<evidence type="ECO:0000313" key="2">
    <source>
        <dbReference type="Proteomes" id="UP000321080"/>
    </source>
</evidence>
<dbReference type="RefSeq" id="WP_147767157.1">
    <property type="nucleotide sequence ID" value="NZ_VRKQ01000008.1"/>
</dbReference>
<reference evidence="1 2" key="1">
    <citation type="submission" date="2019-08" db="EMBL/GenBank/DDBJ databases">
        <title>Seonamhaeicola sediminis sp. nov., isolated from marine sediment.</title>
        <authorList>
            <person name="Cao W.R."/>
        </authorList>
    </citation>
    <scope>NUCLEOTIDE SEQUENCE [LARGE SCALE GENOMIC DNA]</scope>
    <source>
        <strain evidence="1 2">1505</strain>
    </source>
</reference>